<comment type="caution">
    <text evidence="2">The sequence shown here is derived from an EMBL/GenBank/DDBJ whole genome shotgun (WGS) entry which is preliminary data.</text>
</comment>
<gene>
    <name evidence="2" type="ORF">LECACI_7A007365</name>
</gene>
<name>A0AAI8Z4C9_9PEZI</name>
<evidence type="ECO:0000256" key="1">
    <source>
        <dbReference type="SAM" id="MobiDB-lite"/>
    </source>
</evidence>
<evidence type="ECO:0000313" key="3">
    <source>
        <dbReference type="Proteomes" id="UP001296104"/>
    </source>
</evidence>
<dbReference type="Proteomes" id="UP001296104">
    <property type="component" value="Unassembled WGS sequence"/>
</dbReference>
<proteinExistence type="predicted"/>
<accession>A0AAI8Z4C9</accession>
<sequence length="762" mass="85895">MLAFHLQRAQLELSFHRAWLTSFTGRCILPTRRYASTDLDPISRLSGQRTSQKPKRTEKGTVKAAVKRKVKLRNQAFGVSQEVSKLPDAVGELLSAIEDYNINSVIAAYKALPESKPLTGDQTRALAQCVHECIRREFLFKDERARRRGEVDRLVQMGMRMVQDIRKGRLEPNVPAHVHLLGMFKESNSRDAGMEFWQWLETQDEDYVNLDCYAVAIDILAVNGAPLAELEELYQNALARFPGTFSAYHLAPNAIISDREREINIPDLPMQLLQSISHARLMRGETKKAYLGLDTALRIYPATLNERFLRVFKNERPLSEFYTIFAMFCRAGIPMAPNSFNGMLSQIRLNTDQHTHSRITLLRILLSAMYLQISAGGTILSNAVAEVIIAATQTLRLPGVASLQPQFRTKIVDDILDFCRVTMEVFARYGILPSISAFNSIITNVAGYGQSIKVVGIALRDMERLGLEPNEVTRRSLIVTAGLLRNGDLLFKSWRDIGEARKERGKHPDFLDFKVFITAARRIGNEDNVLTTARSEIEKYKAAGLSDYLQRAIDQQLSEDFSEASPSMDQVVDAGLLLNNIEQVKKDLMFIAEKTKDRPDTQDLLYESPPMTLLDCSPLNISDTEMRKIYDEYTTEQAAKGQTEEDQTEDSSSTETATSPPMSSTGIPFGQLRFENWKTVNYLLWLSEKHDRTYGEIVDDAIGKGVRPPPRHVGLTKDEMEEVQTRGFGFSEPKTDSPQISSAVQVANARDIIARLRTLEAE</sequence>
<dbReference type="EMBL" id="CAVMBE010000059">
    <property type="protein sequence ID" value="CAK4032207.1"/>
    <property type="molecule type" value="Genomic_DNA"/>
</dbReference>
<organism evidence="2 3">
    <name type="scientific">Lecanosticta acicola</name>
    <dbReference type="NCBI Taxonomy" id="111012"/>
    <lineage>
        <taxon>Eukaryota</taxon>
        <taxon>Fungi</taxon>
        <taxon>Dikarya</taxon>
        <taxon>Ascomycota</taxon>
        <taxon>Pezizomycotina</taxon>
        <taxon>Dothideomycetes</taxon>
        <taxon>Dothideomycetidae</taxon>
        <taxon>Mycosphaerellales</taxon>
        <taxon>Mycosphaerellaceae</taxon>
        <taxon>Lecanosticta</taxon>
    </lineage>
</organism>
<dbReference type="AlphaFoldDB" id="A0AAI8Z4C9"/>
<evidence type="ECO:0000313" key="2">
    <source>
        <dbReference type="EMBL" id="CAK4032207.1"/>
    </source>
</evidence>
<reference evidence="2" key="1">
    <citation type="submission" date="2023-11" db="EMBL/GenBank/DDBJ databases">
        <authorList>
            <person name="Alioto T."/>
            <person name="Alioto T."/>
            <person name="Gomez Garrido J."/>
        </authorList>
    </citation>
    <scope>NUCLEOTIDE SEQUENCE</scope>
</reference>
<keyword evidence="3" id="KW-1185">Reference proteome</keyword>
<protein>
    <recommendedName>
        <fullName evidence="4">Pentatricopeptide repeat protein</fullName>
    </recommendedName>
</protein>
<feature type="compositionally biased region" description="Low complexity" evidence="1">
    <location>
        <begin position="650"/>
        <end position="665"/>
    </location>
</feature>
<feature type="region of interest" description="Disordered" evidence="1">
    <location>
        <begin position="635"/>
        <end position="668"/>
    </location>
</feature>
<evidence type="ECO:0008006" key="4">
    <source>
        <dbReference type="Google" id="ProtNLM"/>
    </source>
</evidence>